<keyword evidence="3" id="KW-1185">Reference proteome</keyword>
<dbReference type="GeneID" id="14889851"/>
<dbReference type="RefSeq" id="XP_004257686.1">
    <property type="nucleotide sequence ID" value="XM_004257638.1"/>
</dbReference>
<dbReference type="VEuPathDB" id="AmoebaDB:EIN_360980"/>
<feature type="region of interest" description="Disordered" evidence="1">
    <location>
        <begin position="183"/>
        <end position="204"/>
    </location>
</feature>
<organism evidence="2 3">
    <name type="scientific">Entamoeba invadens IP1</name>
    <dbReference type="NCBI Taxonomy" id="370355"/>
    <lineage>
        <taxon>Eukaryota</taxon>
        <taxon>Amoebozoa</taxon>
        <taxon>Evosea</taxon>
        <taxon>Archamoebae</taxon>
        <taxon>Mastigamoebida</taxon>
        <taxon>Entamoebidae</taxon>
        <taxon>Entamoeba</taxon>
    </lineage>
</organism>
<sequence length="520" mass="59493">MSTTDPYSYLENNMPDLTDCFSKLKVIMSTHLSSPKLFFPDDIDTIQLEESIQRLHDLLQIEKIAETNCLTFSKSIKRTLATFSDLLHVFLSAEEQCEKDGEWIITFRNEVIHKIIEKERTRYDKEVETNAFRKARLKEEFDQKELELAAMMTSPSSLFSRRNSCVRGASLFDEKISEIATSEIEKSTTNETKKSEKTPHKTTKINSELLNEKQIKKVDEESFNLNEIDEPTPCSINTKTPQTEKTEFIDFTNLVDRNSKSENTQRKPPKATSKSFKTSSPSQTDNSSKSKTKTNLSSSEDSSETEDTLTETSNKNDNEPFYSVKYVEDIDNSDIRNCGKVESREILSASEKTLISNWSGFSVGECLFSLEASFKFSERKALLNTLKLCGQFVLLISSGDFLFGAVVTKQVDKEDVYVSDEKCFVFNLREKNSDEKGKKFNITKSGEKFAFRLSPVRSSRILDVGIGDIKLFKRVKDGQIICKCGKNLFDYGKSRLSVTGKDKREKYEVNKFQFYKLEKQ</sequence>
<evidence type="ECO:0000256" key="1">
    <source>
        <dbReference type="SAM" id="MobiDB-lite"/>
    </source>
</evidence>
<feature type="region of interest" description="Disordered" evidence="1">
    <location>
        <begin position="223"/>
        <end position="317"/>
    </location>
</feature>
<dbReference type="AlphaFoldDB" id="A0A0A1U7Z3"/>
<evidence type="ECO:0000313" key="2">
    <source>
        <dbReference type="EMBL" id="ELP90915.1"/>
    </source>
</evidence>
<name>A0A0A1U7Z3_ENTIV</name>
<feature type="compositionally biased region" description="Basic and acidic residues" evidence="1">
    <location>
        <begin position="183"/>
        <end position="199"/>
    </location>
</feature>
<proteinExistence type="predicted"/>
<feature type="compositionally biased region" description="Polar residues" evidence="1">
    <location>
        <begin position="272"/>
        <end position="281"/>
    </location>
</feature>
<dbReference type="EMBL" id="KB206483">
    <property type="protein sequence ID" value="ELP90915.1"/>
    <property type="molecule type" value="Genomic_DNA"/>
</dbReference>
<dbReference type="Proteomes" id="UP000014680">
    <property type="component" value="Unassembled WGS sequence"/>
</dbReference>
<feature type="compositionally biased region" description="Low complexity" evidence="1">
    <location>
        <begin position="282"/>
        <end position="300"/>
    </location>
</feature>
<evidence type="ECO:0008006" key="4">
    <source>
        <dbReference type="Google" id="ProtNLM"/>
    </source>
</evidence>
<reference evidence="2 3" key="1">
    <citation type="submission" date="2012-10" db="EMBL/GenBank/DDBJ databases">
        <authorList>
            <person name="Zafar N."/>
            <person name="Inman J."/>
            <person name="Hall N."/>
            <person name="Lorenzi H."/>
            <person name="Caler E."/>
        </authorList>
    </citation>
    <scope>NUCLEOTIDE SEQUENCE [LARGE SCALE GENOMIC DNA]</scope>
    <source>
        <strain evidence="2 3">IP1</strain>
    </source>
</reference>
<accession>A0A0A1U7Z3</accession>
<evidence type="ECO:0000313" key="3">
    <source>
        <dbReference type="Proteomes" id="UP000014680"/>
    </source>
</evidence>
<protein>
    <recommendedName>
        <fullName evidence="4">TLDc domain-containing protein</fullName>
    </recommendedName>
</protein>
<gene>
    <name evidence="2" type="ORF">EIN_360980</name>
</gene>
<dbReference type="KEGG" id="eiv:EIN_360980"/>